<sequence>MSALIANPDDLRFTQDSIAIKFRYPYDHLRIDNAVEQIQQGLLTASEFTPMNVVRYNGILWSLDNRRLWVFRRARVQKVTVNIVSSSYSQRSLTFFMSLDDQLERTYSSPLYYPRVRGTVRSSIFTHVRVSSTVLPSSFQRAAVLPPSSLLGRQSSSTSSSRNTHLPVPVHSSSSVGSWESRGVSRPAPSYTGSQSRPAPFYTGSHSRDSNSATNNDFLLCFSDIFKVIIDFFKRL</sequence>
<evidence type="ECO:0000313" key="2">
    <source>
        <dbReference type="EMBL" id="ADE77145.1"/>
    </source>
</evidence>
<feature type="region of interest" description="Disordered" evidence="1">
    <location>
        <begin position="150"/>
        <end position="210"/>
    </location>
</feature>
<feature type="compositionally biased region" description="Low complexity" evidence="1">
    <location>
        <begin position="150"/>
        <end position="162"/>
    </location>
</feature>
<feature type="compositionally biased region" description="Low complexity" evidence="1">
    <location>
        <begin position="172"/>
        <end position="186"/>
    </location>
</feature>
<organism evidence="2">
    <name type="scientific">Picea sitchensis</name>
    <name type="common">Sitka spruce</name>
    <name type="synonym">Pinus sitchensis</name>
    <dbReference type="NCBI Taxonomy" id="3332"/>
    <lineage>
        <taxon>Eukaryota</taxon>
        <taxon>Viridiplantae</taxon>
        <taxon>Streptophyta</taxon>
        <taxon>Embryophyta</taxon>
        <taxon>Tracheophyta</taxon>
        <taxon>Spermatophyta</taxon>
        <taxon>Pinopsida</taxon>
        <taxon>Pinidae</taxon>
        <taxon>Conifers I</taxon>
        <taxon>Pinales</taxon>
        <taxon>Pinaceae</taxon>
        <taxon>Picea</taxon>
    </lineage>
</organism>
<name>D5AC76_PICSI</name>
<accession>D5AC76</accession>
<evidence type="ECO:0000256" key="1">
    <source>
        <dbReference type="SAM" id="MobiDB-lite"/>
    </source>
</evidence>
<protein>
    <submittedName>
        <fullName evidence="2">Uncharacterized protein</fullName>
    </submittedName>
</protein>
<proteinExistence type="evidence at transcript level"/>
<dbReference type="AlphaFoldDB" id="D5AC76"/>
<reference evidence="2" key="1">
    <citation type="submission" date="2010-04" db="EMBL/GenBank/DDBJ databases">
        <authorList>
            <person name="Reid K.E."/>
            <person name="Liao N."/>
            <person name="Chan S."/>
            <person name="Docking R."/>
            <person name="Taylor G."/>
            <person name="Moore R."/>
            <person name="Mayo M."/>
            <person name="Munro S."/>
            <person name="King J."/>
            <person name="Yanchuk A."/>
            <person name="Holt R."/>
            <person name="Jones S."/>
            <person name="Marra M."/>
            <person name="Ritland C.E."/>
            <person name="Ritland K."/>
            <person name="Bohlmann J."/>
        </authorList>
    </citation>
    <scope>NUCLEOTIDE SEQUENCE</scope>
    <source>
        <tissue evidence="2">Bud</tissue>
    </source>
</reference>
<dbReference type="EMBL" id="BT123849">
    <property type="protein sequence ID" value="ADE77145.1"/>
    <property type="molecule type" value="mRNA"/>
</dbReference>